<dbReference type="InterPro" id="IPR002347">
    <property type="entry name" value="SDR_fam"/>
</dbReference>
<evidence type="ECO:0000313" key="5">
    <source>
        <dbReference type="EMBL" id="MBD2846382.1"/>
    </source>
</evidence>
<dbReference type="InterPro" id="IPR036291">
    <property type="entry name" value="NAD(P)-bd_dom_sf"/>
</dbReference>
<gene>
    <name evidence="5" type="ORF">IDH44_14355</name>
</gene>
<dbReference type="PROSITE" id="PS00061">
    <property type="entry name" value="ADH_SHORT"/>
    <property type="match status" value="1"/>
</dbReference>
<keyword evidence="6" id="KW-1185">Reference proteome</keyword>
<dbReference type="SMART" id="SM00822">
    <property type="entry name" value="PKS_KR"/>
    <property type="match status" value="1"/>
</dbReference>
<proteinExistence type="inferred from homology"/>
<evidence type="ECO:0000256" key="3">
    <source>
        <dbReference type="RuleBase" id="RU000363"/>
    </source>
</evidence>
<dbReference type="InterPro" id="IPR020904">
    <property type="entry name" value="Sc_DH/Rdtase_CS"/>
</dbReference>
<dbReference type="GO" id="GO:0016491">
    <property type="term" value="F:oxidoreductase activity"/>
    <property type="evidence" value="ECO:0007669"/>
    <property type="project" value="UniProtKB-KW"/>
</dbReference>
<dbReference type="RefSeq" id="WP_190918765.1">
    <property type="nucleotide sequence ID" value="NZ_JACXIZ010000023.1"/>
</dbReference>
<dbReference type="SUPFAM" id="SSF51735">
    <property type="entry name" value="NAD(P)-binding Rossmann-fold domains"/>
    <property type="match status" value="1"/>
</dbReference>
<sequence length="251" mass="27108">MNLSNRTVVVTGGTSGIGLAFALKLLELGNQVIVIGRSQATLNQITTKHKGLIGLQGDVSDVRAVREMAAFLRERYPEVSILFNSAGIMRAFNWMDDNLDMEQATEEVATNLNGTIWMTKALLPQLARQSEAMIVTVSSGLSYVTSPIHPVYSATKAGVHMYTDALRIQLKKAGTNIHVMELVPPLVAETNLQSDAQSGGGIPNMSLVTLVKHGIQGMARNKKRVVPGMSKFLRVAGKYFPDALSNAMARG</sequence>
<dbReference type="AlphaFoldDB" id="A0A927BU66"/>
<dbReference type="Gene3D" id="3.40.50.720">
    <property type="entry name" value="NAD(P)-binding Rossmann-like Domain"/>
    <property type="match status" value="1"/>
</dbReference>
<protein>
    <submittedName>
        <fullName evidence="5">SDR family NAD(P)-dependent oxidoreductase</fullName>
    </submittedName>
</protein>
<reference evidence="5" key="1">
    <citation type="submission" date="2020-09" db="EMBL/GenBank/DDBJ databases">
        <title>A novel bacterium of genus Paenibacillus, isolated from South China Sea.</title>
        <authorList>
            <person name="Huang H."/>
            <person name="Mo K."/>
            <person name="Hu Y."/>
        </authorList>
    </citation>
    <scope>NUCLEOTIDE SEQUENCE</scope>
    <source>
        <strain evidence="5">IB182496</strain>
    </source>
</reference>
<dbReference type="PANTHER" id="PTHR44196:SF1">
    <property type="entry name" value="DEHYDROGENASE_REDUCTASE SDR FAMILY MEMBER 7B"/>
    <property type="match status" value="1"/>
</dbReference>
<keyword evidence="2" id="KW-0560">Oxidoreductase</keyword>
<dbReference type="EMBL" id="JACXIZ010000023">
    <property type="protein sequence ID" value="MBD2846382.1"/>
    <property type="molecule type" value="Genomic_DNA"/>
</dbReference>
<organism evidence="5 6">
    <name type="scientific">Paenibacillus sabuli</name>
    <dbReference type="NCBI Taxonomy" id="2772509"/>
    <lineage>
        <taxon>Bacteria</taxon>
        <taxon>Bacillati</taxon>
        <taxon>Bacillota</taxon>
        <taxon>Bacilli</taxon>
        <taxon>Bacillales</taxon>
        <taxon>Paenibacillaceae</taxon>
        <taxon>Paenibacillus</taxon>
    </lineage>
</organism>
<dbReference type="Pfam" id="PF00106">
    <property type="entry name" value="adh_short"/>
    <property type="match status" value="1"/>
</dbReference>
<evidence type="ECO:0000259" key="4">
    <source>
        <dbReference type="SMART" id="SM00822"/>
    </source>
</evidence>
<comment type="caution">
    <text evidence="5">The sequence shown here is derived from an EMBL/GenBank/DDBJ whole genome shotgun (WGS) entry which is preliminary data.</text>
</comment>
<evidence type="ECO:0000256" key="1">
    <source>
        <dbReference type="ARBA" id="ARBA00006484"/>
    </source>
</evidence>
<dbReference type="PANTHER" id="PTHR44196">
    <property type="entry name" value="DEHYDROGENASE/REDUCTASE SDR FAMILY MEMBER 7B"/>
    <property type="match status" value="1"/>
</dbReference>
<name>A0A927BU66_9BACL</name>
<dbReference type="PRINTS" id="PR00081">
    <property type="entry name" value="GDHRDH"/>
</dbReference>
<dbReference type="GO" id="GO:0016020">
    <property type="term" value="C:membrane"/>
    <property type="evidence" value="ECO:0007669"/>
    <property type="project" value="TreeGrafter"/>
</dbReference>
<dbReference type="InterPro" id="IPR057326">
    <property type="entry name" value="KR_dom"/>
</dbReference>
<evidence type="ECO:0000313" key="6">
    <source>
        <dbReference type="Proteomes" id="UP000621560"/>
    </source>
</evidence>
<feature type="domain" description="Ketoreductase" evidence="4">
    <location>
        <begin position="6"/>
        <end position="186"/>
    </location>
</feature>
<evidence type="ECO:0000256" key="2">
    <source>
        <dbReference type="ARBA" id="ARBA00023002"/>
    </source>
</evidence>
<comment type="similarity">
    <text evidence="1 3">Belongs to the short-chain dehydrogenases/reductases (SDR) family.</text>
</comment>
<accession>A0A927BU66</accession>
<dbReference type="PRINTS" id="PR00080">
    <property type="entry name" value="SDRFAMILY"/>
</dbReference>
<dbReference type="Proteomes" id="UP000621560">
    <property type="component" value="Unassembled WGS sequence"/>
</dbReference>